<protein>
    <submittedName>
        <fullName evidence="1">Uncharacterized protein</fullName>
    </submittedName>
</protein>
<dbReference type="Proteomes" id="UP000238825">
    <property type="component" value="Chromosome"/>
</dbReference>
<reference evidence="1 3" key="1">
    <citation type="submission" date="2017-03" db="EMBL/GenBank/DDBJ databases">
        <title>The whole genome sequencing and assembly of Lysinibacillus sphaericus DSM 28T strain.</title>
        <authorList>
            <person name="Lee Y.-J."/>
            <person name="Yi H."/>
            <person name="Bahn Y.-S."/>
            <person name="Kim J.F."/>
            <person name="Lee D.-W."/>
        </authorList>
    </citation>
    <scope>NUCLEOTIDE SEQUENCE [LARGE SCALE GENOMIC DNA]</scope>
    <source>
        <strain evidence="1 3">DSM 28</strain>
    </source>
</reference>
<name>A0A2S0JYY9_LYSSH</name>
<evidence type="ECO:0000313" key="3">
    <source>
        <dbReference type="Proteomes" id="UP000238825"/>
    </source>
</evidence>
<proteinExistence type="predicted"/>
<reference evidence="2 4" key="2">
    <citation type="submission" date="2018-06" db="EMBL/GenBank/DDBJ databases">
        <authorList>
            <consortium name="Pathogen Informatics"/>
            <person name="Doyle S."/>
        </authorList>
    </citation>
    <scope>NUCLEOTIDE SEQUENCE [LARGE SCALE GENOMIC DNA]</scope>
    <source>
        <strain evidence="2 4">NCTC10338</strain>
    </source>
</reference>
<accession>A0A2S0JYY9</accession>
<dbReference type="Proteomes" id="UP000255295">
    <property type="component" value="Unassembled WGS sequence"/>
</dbReference>
<organism evidence="1 3">
    <name type="scientific">Lysinibacillus sphaericus</name>
    <name type="common">Bacillus sphaericus</name>
    <dbReference type="NCBI Taxonomy" id="1421"/>
    <lineage>
        <taxon>Bacteria</taxon>
        <taxon>Bacillati</taxon>
        <taxon>Bacillota</taxon>
        <taxon>Bacilli</taxon>
        <taxon>Bacillales</taxon>
        <taxon>Bacillaceae</taxon>
        <taxon>Lysinibacillus</taxon>
    </lineage>
</organism>
<evidence type="ECO:0000313" key="1">
    <source>
        <dbReference type="EMBL" id="AVK96352.1"/>
    </source>
</evidence>
<dbReference type="EMBL" id="UFSZ01000001">
    <property type="protein sequence ID" value="SUV17862.1"/>
    <property type="molecule type" value="Genomic_DNA"/>
</dbReference>
<dbReference type="EMBL" id="CP019980">
    <property type="protein sequence ID" value="AVK96352.1"/>
    <property type="molecule type" value="Genomic_DNA"/>
</dbReference>
<evidence type="ECO:0000313" key="2">
    <source>
        <dbReference type="EMBL" id="SUV17862.1"/>
    </source>
</evidence>
<dbReference type="GeneID" id="48276311"/>
<gene>
    <name evidence="1" type="ORF">LS41612_08855</name>
    <name evidence="2" type="ORF">NCTC10338_02974</name>
</gene>
<dbReference type="AlphaFoldDB" id="A0A2S0JYY9"/>
<sequence>MPLWDNFITAEIPEAGSGKWLQVINNSKQYCVELKNEELVINRYHEKHSLQYEYLDLKIVGTDYGEWGGELKVIYADSTEFFLKKCNIKSIFEYKGELFFLESLEHMYLNTGSLYKIEYDGTGISIKECLNLKECPISYFIFNEILYVISSENLFTITNENGTFKKNILFNNFPFSAFVPNSLVVYKGDFIIGMRGGLGRIEYANTNNVQYMRLKKIF</sequence>
<dbReference type="RefSeq" id="WP_024361225.1">
    <property type="nucleotide sequence ID" value="NZ_BJNS01000013.1"/>
</dbReference>
<evidence type="ECO:0000313" key="4">
    <source>
        <dbReference type="Proteomes" id="UP000255295"/>
    </source>
</evidence>